<accession>A0A9W8A023</accession>
<dbReference type="PROSITE" id="PS00820">
    <property type="entry name" value="GLUCOAMYLASE"/>
    <property type="match status" value="1"/>
</dbReference>
<dbReference type="GO" id="GO:0004339">
    <property type="term" value="F:glucan 1,4-alpha-glucosidase activity"/>
    <property type="evidence" value="ECO:0007669"/>
    <property type="project" value="UniProtKB-EC"/>
</dbReference>
<evidence type="ECO:0000256" key="6">
    <source>
        <dbReference type="ARBA" id="ARBA00023295"/>
    </source>
</evidence>
<comment type="similarity">
    <text evidence="2">Belongs to the glycosyl hydrolase 15 family.</text>
</comment>
<comment type="caution">
    <text evidence="11">The sequence shown here is derived from an EMBL/GenBank/DDBJ whole genome shotgun (WGS) entry which is preliminary data.</text>
</comment>
<evidence type="ECO:0000256" key="9">
    <source>
        <dbReference type="ARBA" id="ARBA00033473"/>
    </source>
</evidence>
<dbReference type="InterPro" id="IPR011613">
    <property type="entry name" value="GH15-like"/>
</dbReference>
<keyword evidence="7" id="KW-0624">Polysaccharide degradation</keyword>
<gene>
    <name evidence="11" type="ORF">H4219_004356</name>
</gene>
<evidence type="ECO:0000259" key="10">
    <source>
        <dbReference type="Pfam" id="PF00723"/>
    </source>
</evidence>
<evidence type="ECO:0000313" key="12">
    <source>
        <dbReference type="Proteomes" id="UP001150538"/>
    </source>
</evidence>
<dbReference type="EC" id="3.2.1.3" evidence="3"/>
<dbReference type="PANTHER" id="PTHR31616">
    <property type="entry name" value="TREHALASE"/>
    <property type="match status" value="1"/>
</dbReference>
<dbReference type="Gene3D" id="1.50.10.10">
    <property type="match status" value="1"/>
</dbReference>
<dbReference type="PANTHER" id="PTHR31616:SF9">
    <property type="entry name" value="GLUCOAMYLASE, INTRACELLULAR SPORULATION-SPECIFIC"/>
    <property type="match status" value="1"/>
</dbReference>
<dbReference type="InterPro" id="IPR008928">
    <property type="entry name" value="6-hairpin_glycosidase_sf"/>
</dbReference>
<evidence type="ECO:0000256" key="2">
    <source>
        <dbReference type="ARBA" id="ARBA00006188"/>
    </source>
</evidence>
<dbReference type="EMBL" id="JANBPU010000149">
    <property type="protein sequence ID" value="KAJ1915371.1"/>
    <property type="molecule type" value="Genomic_DNA"/>
</dbReference>
<dbReference type="SUPFAM" id="SSF48208">
    <property type="entry name" value="Six-hairpin glycosidases"/>
    <property type="match status" value="1"/>
</dbReference>
<reference evidence="11" key="1">
    <citation type="submission" date="2022-07" db="EMBL/GenBank/DDBJ databases">
        <title>Phylogenomic reconstructions and comparative analyses of Kickxellomycotina fungi.</title>
        <authorList>
            <person name="Reynolds N.K."/>
            <person name="Stajich J.E."/>
            <person name="Barry K."/>
            <person name="Grigoriev I.V."/>
            <person name="Crous P."/>
            <person name="Smith M.E."/>
        </authorList>
    </citation>
    <scope>NUCLEOTIDE SEQUENCE</scope>
    <source>
        <strain evidence="11">NBRC 100468</strain>
    </source>
</reference>
<protein>
    <recommendedName>
        <fullName evidence="3">glucan 1,4-alpha-glucosidase</fullName>
        <ecNumber evidence="3">3.2.1.3</ecNumber>
    </recommendedName>
    <alternativeName>
        <fullName evidence="9">1,4-alpha-D-glucan glucohydrolase</fullName>
    </alternativeName>
    <alternativeName>
        <fullName evidence="8">Glucan 1,4-alpha-glucosidase</fullName>
    </alternativeName>
</protein>
<keyword evidence="4" id="KW-0378">Hydrolase</keyword>
<evidence type="ECO:0000256" key="8">
    <source>
        <dbReference type="ARBA" id="ARBA00033442"/>
    </source>
</evidence>
<name>A0A9W8A023_9FUNG</name>
<evidence type="ECO:0000256" key="3">
    <source>
        <dbReference type="ARBA" id="ARBA00012593"/>
    </source>
</evidence>
<dbReference type="Proteomes" id="UP001150538">
    <property type="component" value="Unassembled WGS sequence"/>
</dbReference>
<evidence type="ECO:0000313" key="11">
    <source>
        <dbReference type="EMBL" id="KAJ1915371.1"/>
    </source>
</evidence>
<dbReference type="InterPro" id="IPR046966">
    <property type="entry name" value="Glucoamylase_active_site"/>
</dbReference>
<dbReference type="InterPro" id="IPR000165">
    <property type="entry name" value="Glucoamylase"/>
</dbReference>
<dbReference type="PRINTS" id="PR00736">
    <property type="entry name" value="GLHYDRLASE15"/>
</dbReference>
<keyword evidence="12" id="KW-1185">Reference proteome</keyword>
<dbReference type="Pfam" id="PF00723">
    <property type="entry name" value="Glyco_hydro_15"/>
    <property type="match status" value="1"/>
</dbReference>
<sequence length="529" mass="59876">MILQRKLFDSSTWLPRVALFALSGLALLQSILVIEGRSFQTTDNGHKFSVQRESQKQTFTADRKLDSWIQYEYRYAVDHIIQNVLPNGAVLASPSKSHPDYYYHWVRDAGLTMDVLVQVLSDNTAQSQTSTTSSLIPLVERYATFSKGIQRVPNRSGGLGEPKWNVNGTAFNKNWGRPQNDSPAIRAYSLIRYANLLLDDSKSIRHLYKSEGFSSLIKEDLEYVAHHWRNTGFDIWEEVEGSHFYTRMVQRKALIEGAKLARRVGDTGAANYYQEQADEITRTLSQFWDNSAGYLKVTIDRTGGLDYKRSGLDVQIILAALHAGLDDGLYTPESEQHMLKRDLYSDVSLLKVLATAISLNKQFASLYPINSNGHPGIAIGRYPEDTYDGYDSNREGNPWPLATLAMSQIYFNLLNTWVKQGYIPITKITAQLFNQANIQIPSTLNGQKYITMSQHPSEFKNSVSSLLGVGDFYLDRVQVHTNQDGQMFEQWNRYTGYGQGATHLTWSYSAFVSAVRSRNQAISLLKQIV</sequence>
<dbReference type="GO" id="GO:0000272">
    <property type="term" value="P:polysaccharide catabolic process"/>
    <property type="evidence" value="ECO:0007669"/>
    <property type="project" value="UniProtKB-KW"/>
</dbReference>
<dbReference type="GO" id="GO:0000324">
    <property type="term" value="C:fungal-type vacuole"/>
    <property type="evidence" value="ECO:0007669"/>
    <property type="project" value="TreeGrafter"/>
</dbReference>
<proteinExistence type="inferred from homology"/>
<organism evidence="11 12">
    <name type="scientific">Mycoemilia scoparia</name>
    <dbReference type="NCBI Taxonomy" id="417184"/>
    <lineage>
        <taxon>Eukaryota</taxon>
        <taxon>Fungi</taxon>
        <taxon>Fungi incertae sedis</taxon>
        <taxon>Zoopagomycota</taxon>
        <taxon>Kickxellomycotina</taxon>
        <taxon>Kickxellomycetes</taxon>
        <taxon>Kickxellales</taxon>
        <taxon>Kickxellaceae</taxon>
        <taxon>Mycoemilia</taxon>
    </lineage>
</organism>
<evidence type="ECO:0000256" key="5">
    <source>
        <dbReference type="ARBA" id="ARBA00023277"/>
    </source>
</evidence>
<dbReference type="InterPro" id="IPR012341">
    <property type="entry name" value="6hp_glycosidase-like_sf"/>
</dbReference>
<feature type="domain" description="GH15-like" evidence="10">
    <location>
        <begin position="86"/>
        <end position="515"/>
    </location>
</feature>
<comment type="catalytic activity">
    <reaction evidence="1">
        <text>Hydrolysis of terminal (1-&gt;4)-linked alpha-D-glucose residues successively from non-reducing ends of the chains with release of beta-D-glucose.</text>
        <dbReference type="EC" id="3.2.1.3"/>
    </reaction>
</comment>
<dbReference type="AlphaFoldDB" id="A0A9W8A023"/>
<keyword evidence="6" id="KW-0326">Glycosidase</keyword>
<evidence type="ECO:0000256" key="4">
    <source>
        <dbReference type="ARBA" id="ARBA00022801"/>
    </source>
</evidence>
<dbReference type="OrthoDB" id="6123450at2759"/>
<keyword evidence="5" id="KW-0119">Carbohydrate metabolism</keyword>
<evidence type="ECO:0000256" key="1">
    <source>
        <dbReference type="ARBA" id="ARBA00001863"/>
    </source>
</evidence>
<evidence type="ECO:0000256" key="7">
    <source>
        <dbReference type="ARBA" id="ARBA00023326"/>
    </source>
</evidence>